<keyword evidence="16" id="KW-1185">Reference proteome</keyword>
<protein>
    <recommendedName>
        <fullName evidence="17">TonB-dependent receptor</fullName>
    </recommendedName>
</protein>
<feature type="signal peptide" evidence="12">
    <location>
        <begin position="1"/>
        <end position="26"/>
    </location>
</feature>
<keyword evidence="3 10" id="KW-1134">Transmembrane beta strand</keyword>
<comment type="similarity">
    <text evidence="10 11">Belongs to the TonB-dependent receptor family.</text>
</comment>
<evidence type="ECO:0000256" key="9">
    <source>
        <dbReference type="ARBA" id="ARBA00023237"/>
    </source>
</evidence>
<dbReference type="SUPFAM" id="SSF56935">
    <property type="entry name" value="Porins"/>
    <property type="match status" value="1"/>
</dbReference>
<evidence type="ECO:0000256" key="1">
    <source>
        <dbReference type="ARBA" id="ARBA00004571"/>
    </source>
</evidence>
<dbReference type="Gene3D" id="2.40.170.20">
    <property type="entry name" value="TonB-dependent receptor, beta-barrel domain"/>
    <property type="match status" value="1"/>
</dbReference>
<dbReference type="EMBL" id="BSDE01000004">
    <property type="protein sequence ID" value="GLH73961.1"/>
    <property type="molecule type" value="Genomic_DNA"/>
</dbReference>
<keyword evidence="9 10" id="KW-0998">Cell outer membrane</keyword>
<dbReference type="RefSeq" id="WP_285575721.1">
    <property type="nucleotide sequence ID" value="NZ_BSDE01000004.1"/>
</dbReference>
<evidence type="ECO:0000256" key="3">
    <source>
        <dbReference type="ARBA" id="ARBA00022452"/>
    </source>
</evidence>
<keyword evidence="7 10" id="KW-0472">Membrane</keyword>
<evidence type="ECO:0008006" key="17">
    <source>
        <dbReference type="Google" id="ProtNLM"/>
    </source>
</evidence>
<keyword evidence="8" id="KW-0675">Receptor</keyword>
<dbReference type="InterPro" id="IPR000531">
    <property type="entry name" value="Beta-barrel_TonB"/>
</dbReference>
<dbReference type="Proteomes" id="UP001165069">
    <property type="component" value="Unassembled WGS sequence"/>
</dbReference>
<comment type="caution">
    <text evidence="15">The sequence shown here is derived from an EMBL/GenBank/DDBJ whole genome shotgun (WGS) entry which is preliminary data.</text>
</comment>
<evidence type="ECO:0000256" key="2">
    <source>
        <dbReference type="ARBA" id="ARBA00022448"/>
    </source>
</evidence>
<keyword evidence="6 11" id="KW-0798">TonB box</keyword>
<comment type="subcellular location">
    <subcellularLocation>
        <location evidence="1 10">Cell outer membrane</location>
        <topology evidence="1 10">Multi-pass membrane protein</topology>
    </subcellularLocation>
</comment>
<dbReference type="InterPro" id="IPR039426">
    <property type="entry name" value="TonB-dep_rcpt-like"/>
</dbReference>
<evidence type="ECO:0000256" key="7">
    <source>
        <dbReference type="ARBA" id="ARBA00023136"/>
    </source>
</evidence>
<sequence length="687" mass="73818">MALRPRPLLRLLAVGAAGCLPLAAQEAPEDEGTLLLLLNTPVISASKRLQSPIESPQAVEVITSDQIRASGVFKLTDVLKLATSLQVWDKDPVRTNVTIRGVNPSDNARTIQLLVDGVALFNIISAPIDWNGLPIPIDAIERVEIVRGPSSSLYGANAQMGVISILTKRGAEGGGVSGSLRAAGTDHGGSHEQAYAAYNGDAFSVVASAAGGSNRDTNQVVPVIAHPDIWVSQPNAMHDHQFFLRPEWSLGRNAKLWAMFGSGDSGHFSEFGILPTTLAPILQFPDQAVRRDIAQAGWSQIWSPTFRTEATLNQKLLKFHIGAVQPIPGNPASTAVWNASLAADPGFLRGYDFFDEKVQGASVQANWDPNGTFHMVLGADTKKINTGGSPTLGLKEERNSATGGFVSLDWNVGPLILSAGARAANESLGGSTTSPRASLVWKLSEASVLRTGFFTSKRSPMIQEKDGAINNAVVAYVLIPNPGLKPEDVDSWELGYRHTWARASLDVTFFKTVIKGLISSYRTGNLIGGKPETQFLNNPKAYDDTGLEVSLTGEVATGLLAGFNLATCDFKDPFYGLDQQADFSPKLTANLWTRYRWERLFAYLAVQHVGAYTQSANLGAAVARQDSEAQTLFHVNVGLEFLNGISVSVYGVNANREATPSTIQSLGNALVLHTTRRELGLQASYRF</sequence>
<proteinExistence type="inferred from homology"/>
<feature type="domain" description="TonB-dependent receptor-like beta-barrel" evidence="13">
    <location>
        <begin position="332"/>
        <end position="653"/>
    </location>
</feature>
<dbReference type="PANTHER" id="PTHR30069">
    <property type="entry name" value="TONB-DEPENDENT OUTER MEMBRANE RECEPTOR"/>
    <property type="match status" value="1"/>
</dbReference>
<dbReference type="InterPro" id="IPR036942">
    <property type="entry name" value="Beta-barrel_TonB_sf"/>
</dbReference>
<evidence type="ECO:0000256" key="11">
    <source>
        <dbReference type="RuleBase" id="RU003357"/>
    </source>
</evidence>
<evidence type="ECO:0000259" key="13">
    <source>
        <dbReference type="Pfam" id="PF00593"/>
    </source>
</evidence>
<evidence type="ECO:0000256" key="8">
    <source>
        <dbReference type="ARBA" id="ARBA00023170"/>
    </source>
</evidence>
<evidence type="ECO:0000313" key="16">
    <source>
        <dbReference type="Proteomes" id="UP001165069"/>
    </source>
</evidence>
<evidence type="ECO:0000256" key="10">
    <source>
        <dbReference type="PROSITE-ProRule" id="PRU01360"/>
    </source>
</evidence>
<dbReference type="Gene3D" id="2.170.130.10">
    <property type="entry name" value="TonB-dependent receptor, plug domain"/>
    <property type="match status" value="1"/>
</dbReference>
<dbReference type="PROSITE" id="PS52016">
    <property type="entry name" value="TONB_DEPENDENT_REC_3"/>
    <property type="match status" value="1"/>
</dbReference>
<dbReference type="InterPro" id="IPR037066">
    <property type="entry name" value="Plug_dom_sf"/>
</dbReference>
<dbReference type="Pfam" id="PF00593">
    <property type="entry name" value="TonB_dep_Rec_b-barrel"/>
    <property type="match status" value="1"/>
</dbReference>
<name>A0ABQ5QI06_9BACT</name>
<feature type="domain" description="TonB-dependent receptor plug" evidence="14">
    <location>
        <begin position="53"/>
        <end position="162"/>
    </location>
</feature>
<organism evidence="15 16">
    <name type="scientific">Geothrix limicola</name>
    <dbReference type="NCBI Taxonomy" id="2927978"/>
    <lineage>
        <taxon>Bacteria</taxon>
        <taxon>Pseudomonadati</taxon>
        <taxon>Acidobacteriota</taxon>
        <taxon>Holophagae</taxon>
        <taxon>Holophagales</taxon>
        <taxon>Holophagaceae</taxon>
        <taxon>Geothrix</taxon>
    </lineage>
</organism>
<keyword evidence="2 10" id="KW-0813">Transport</keyword>
<evidence type="ECO:0000256" key="5">
    <source>
        <dbReference type="ARBA" id="ARBA00022729"/>
    </source>
</evidence>
<evidence type="ECO:0000256" key="12">
    <source>
        <dbReference type="SAM" id="SignalP"/>
    </source>
</evidence>
<feature type="chain" id="PRO_5045551290" description="TonB-dependent receptor" evidence="12">
    <location>
        <begin position="27"/>
        <end position="687"/>
    </location>
</feature>
<evidence type="ECO:0000256" key="6">
    <source>
        <dbReference type="ARBA" id="ARBA00023077"/>
    </source>
</evidence>
<gene>
    <name evidence="15" type="ORF">GETHLI_24630</name>
</gene>
<accession>A0ABQ5QI06</accession>
<keyword evidence="5 12" id="KW-0732">Signal</keyword>
<reference evidence="15 16" key="1">
    <citation type="journal article" date="2023" name="Antonie Van Leeuwenhoek">
        <title>Mesoterricola silvestris gen. nov., sp. nov., Mesoterricola sediminis sp. nov., Geothrix oryzae sp. nov., Geothrix edaphica sp. nov., Geothrix rubra sp. nov., and Geothrix limicola sp. nov., six novel members of Acidobacteriota isolated from soils.</title>
        <authorList>
            <person name="Itoh H."/>
            <person name="Sugisawa Y."/>
            <person name="Mise K."/>
            <person name="Xu Z."/>
            <person name="Kuniyasu M."/>
            <person name="Ushijima N."/>
            <person name="Kawano K."/>
            <person name="Kobayashi E."/>
            <person name="Shiratori Y."/>
            <person name="Masuda Y."/>
            <person name="Senoo K."/>
        </authorList>
    </citation>
    <scope>NUCLEOTIDE SEQUENCE [LARGE SCALE GENOMIC DNA]</scope>
    <source>
        <strain evidence="15 16">Red804</strain>
    </source>
</reference>
<evidence type="ECO:0000313" key="15">
    <source>
        <dbReference type="EMBL" id="GLH73961.1"/>
    </source>
</evidence>
<evidence type="ECO:0000256" key="4">
    <source>
        <dbReference type="ARBA" id="ARBA00022692"/>
    </source>
</evidence>
<dbReference type="InterPro" id="IPR012910">
    <property type="entry name" value="Plug_dom"/>
</dbReference>
<dbReference type="PANTHER" id="PTHR30069:SF29">
    <property type="entry name" value="HEMOGLOBIN AND HEMOGLOBIN-HAPTOGLOBIN-BINDING PROTEIN 1-RELATED"/>
    <property type="match status" value="1"/>
</dbReference>
<dbReference type="Pfam" id="PF07715">
    <property type="entry name" value="Plug"/>
    <property type="match status" value="1"/>
</dbReference>
<keyword evidence="4 10" id="KW-0812">Transmembrane</keyword>
<evidence type="ECO:0000259" key="14">
    <source>
        <dbReference type="Pfam" id="PF07715"/>
    </source>
</evidence>